<dbReference type="Proteomes" id="UP000315423">
    <property type="component" value="Unassembled WGS sequence"/>
</dbReference>
<protein>
    <submittedName>
        <fullName evidence="1">Uncharacterized protein</fullName>
    </submittedName>
</protein>
<organism evidence="1 2">
    <name type="scientific">Candidatus Methanomarinus sp</name>
    <dbReference type="NCBI Taxonomy" id="3386244"/>
    <lineage>
        <taxon>Archaea</taxon>
        <taxon>Methanobacteriati</taxon>
        <taxon>Methanobacteriota</taxon>
        <taxon>Stenosarchaea group</taxon>
        <taxon>Methanomicrobia</taxon>
        <taxon>Methanosarcinales</taxon>
        <taxon>ANME-2 cluster</taxon>
        <taxon>Candidatus Methanocomedenaceae</taxon>
        <taxon>Candidatus Methanomarinus</taxon>
    </lineage>
</organism>
<dbReference type="EMBL" id="QYBA01000231">
    <property type="protein sequence ID" value="TKY91258.1"/>
    <property type="molecule type" value="Genomic_DNA"/>
</dbReference>
<gene>
    <name evidence="1" type="ORF">C5S46_06785</name>
</gene>
<sequence>MGLSKKPKIRRFVESSSEALERAEVLKIANTILFIIGGVGNKYNLLIFLKSGKNGSMKSIKLYILY</sequence>
<evidence type="ECO:0000313" key="1">
    <source>
        <dbReference type="EMBL" id="TKY91258.1"/>
    </source>
</evidence>
<proteinExistence type="predicted"/>
<reference evidence="1" key="1">
    <citation type="submission" date="2018-09" db="EMBL/GenBank/DDBJ databases">
        <title>A genomic encyclopedia of anaerobic methanotrophic archaea.</title>
        <authorList>
            <person name="Skennerton C.T."/>
            <person name="Chadwick G.L."/>
            <person name="Laso-Perez R."/>
            <person name="Leu A.O."/>
            <person name="Speth D.R."/>
            <person name="Yu H."/>
            <person name="Morgan-Lang C."/>
            <person name="Hatzenpichler R."/>
            <person name="Goudeau D."/>
            <person name="Malmstrom R."/>
            <person name="Woyke T."/>
            <person name="Hallam S."/>
            <person name="Tyson G.W."/>
            <person name="Wegener G."/>
            <person name="Boetius A."/>
            <person name="Orphan V.J."/>
        </authorList>
    </citation>
    <scope>NUCLEOTIDE SEQUENCE</scope>
    <source>
        <strain evidence="1">CONS3730D10UFb2</strain>
    </source>
</reference>
<comment type="caution">
    <text evidence="1">The sequence shown here is derived from an EMBL/GenBank/DDBJ whole genome shotgun (WGS) entry which is preliminary data.</text>
</comment>
<evidence type="ECO:0000313" key="2">
    <source>
        <dbReference type="Proteomes" id="UP000315423"/>
    </source>
</evidence>
<name>A0AC61S9Q1_9EURY</name>
<accession>A0AC61S9Q1</accession>